<keyword evidence="1" id="KW-1133">Transmembrane helix</keyword>
<dbReference type="InterPro" id="IPR029044">
    <property type="entry name" value="Nucleotide-diphossugar_trans"/>
</dbReference>
<keyword evidence="1" id="KW-0812">Transmembrane</keyword>
<evidence type="ECO:0000259" key="2">
    <source>
        <dbReference type="Pfam" id="PF00535"/>
    </source>
</evidence>
<gene>
    <name evidence="4" type="ORF">EHQ81_01895</name>
    <name evidence="3" type="ORF">EHQ82_20720</name>
</gene>
<sequence length="332" mass="36810">MKLVINIPCYNEEKTLSTVLAEVPKKIPGIKTIEVQIVDDGSTDRTSEIAASYGCKIISHKKNLGLGRAFKSGIEAALESGADIFVNTDADNQYPSSYISDLIAPVVNGSADIAIGNRMPWKVEYFSPLKKTLQWFGNMVVRNLIGTDIPDTVSGFRAYSRESLLKLNITTKFSYVLDTIVQAVKMDLTVSSIPIPTNPPTRKSRLFKNIFQHMWKSGTSLIRLLIIYRPFQFFGVLAVTTFIPASAIAIRFLIFFYLGIGKGHVQSLLFAVVLVIISGLFLVSAILAFLIGNNRKLNEEILYYEKKRTFSGPYSNKSAHIVNSSKGTKLLP</sequence>
<dbReference type="AlphaFoldDB" id="A0A5F2BVX3"/>
<dbReference type="Gene3D" id="3.90.550.10">
    <property type="entry name" value="Spore Coat Polysaccharide Biosynthesis Protein SpsA, Chain A"/>
    <property type="match status" value="1"/>
</dbReference>
<feature type="transmembrane region" description="Helical" evidence="1">
    <location>
        <begin position="268"/>
        <end position="291"/>
    </location>
</feature>
<evidence type="ECO:0000256" key="1">
    <source>
        <dbReference type="SAM" id="Phobius"/>
    </source>
</evidence>
<dbReference type="InterPro" id="IPR001173">
    <property type="entry name" value="Glyco_trans_2-like"/>
</dbReference>
<feature type="transmembrane region" description="Helical" evidence="1">
    <location>
        <begin position="233"/>
        <end position="256"/>
    </location>
</feature>
<feature type="domain" description="Glycosyltransferase 2-like" evidence="2">
    <location>
        <begin position="7"/>
        <end position="164"/>
    </location>
</feature>
<proteinExistence type="predicted"/>
<keyword evidence="6" id="KW-1185">Reference proteome</keyword>
<evidence type="ECO:0000313" key="6">
    <source>
        <dbReference type="Proteomes" id="UP000298057"/>
    </source>
</evidence>
<dbReference type="GO" id="GO:0016740">
    <property type="term" value="F:transferase activity"/>
    <property type="evidence" value="ECO:0007669"/>
    <property type="project" value="UniProtKB-KW"/>
</dbReference>
<dbReference type="Proteomes" id="UP000298057">
    <property type="component" value="Unassembled WGS sequence"/>
</dbReference>
<name>A0A5F2BVX3_9LEPT</name>
<comment type="caution">
    <text evidence="4">The sequence shown here is derived from an EMBL/GenBank/DDBJ whole genome shotgun (WGS) entry which is preliminary data.</text>
</comment>
<dbReference type="RefSeq" id="WP_135629200.1">
    <property type="nucleotide sequence ID" value="NZ_RQGU01000161.1"/>
</dbReference>
<dbReference type="PANTHER" id="PTHR48090:SF7">
    <property type="entry name" value="RFBJ PROTEIN"/>
    <property type="match status" value="1"/>
</dbReference>
<accession>A0A5F2BVX3</accession>
<dbReference type="EMBL" id="RQGU01000161">
    <property type="protein sequence ID" value="TGM11968.1"/>
    <property type="molecule type" value="Genomic_DNA"/>
</dbReference>
<dbReference type="Proteomes" id="UP000297832">
    <property type="component" value="Unassembled WGS sequence"/>
</dbReference>
<reference evidence="3" key="1">
    <citation type="submission" date="2018-10" db="EMBL/GenBank/DDBJ databases">
        <authorList>
            <person name="Vincent A.T."/>
            <person name="Schiettekatte O."/>
            <person name="Bourhy P."/>
            <person name="Veyrier F.J."/>
            <person name="Picardeau M."/>
        </authorList>
    </citation>
    <scope>NUCLEOTIDE SEQUENCE</scope>
    <source>
        <strain evidence="3">201702406</strain>
    </source>
</reference>
<dbReference type="SUPFAM" id="SSF53448">
    <property type="entry name" value="Nucleotide-diphospho-sugar transferases"/>
    <property type="match status" value="1"/>
</dbReference>
<evidence type="ECO:0000313" key="4">
    <source>
        <dbReference type="EMBL" id="TGM15171.1"/>
    </source>
</evidence>
<evidence type="ECO:0000313" key="3">
    <source>
        <dbReference type="EMBL" id="TGM11968.1"/>
    </source>
</evidence>
<reference evidence="5 6" key="2">
    <citation type="journal article" date="2019" name="PLoS Negl. Trop. Dis.">
        <title>Revisiting the worldwide diversity of Leptospira species in the environment.</title>
        <authorList>
            <person name="Vincent A.T."/>
            <person name="Schiettekatte O."/>
            <person name="Bourhy P."/>
            <person name="Veyrier F.J."/>
            <person name="Picardeau M."/>
        </authorList>
    </citation>
    <scope>NUCLEOTIDE SEQUENCE [LARGE SCALE GENOMIC DNA]</scope>
    <source>
        <strain evidence="4 5">201702405</strain>
        <strain evidence="6">201702406</strain>
    </source>
</reference>
<dbReference type="InterPro" id="IPR050256">
    <property type="entry name" value="Glycosyltransferase_2"/>
</dbReference>
<keyword evidence="1" id="KW-0472">Membrane</keyword>
<protein>
    <submittedName>
        <fullName evidence="4">Glycosyltransferase family 2 protein</fullName>
    </submittedName>
</protein>
<dbReference type="EMBL" id="RQGV01000005">
    <property type="protein sequence ID" value="TGM15171.1"/>
    <property type="molecule type" value="Genomic_DNA"/>
</dbReference>
<evidence type="ECO:0000313" key="5">
    <source>
        <dbReference type="Proteomes" id="UP000297832"/>
    </source>
</evidence>
<dbReference type="PANTHER" id="PTHR48090">
    <property type="entry name" value="UNDECAPRENYL-PHOSPHATE 4-DEOXY-4-FORMAMIDO-L-ARABINOSE TRANSFERASE-RELATED"/>
    <property type="match status" value="1"/>
</dbReference>
<keyword evidence="4" id="KW-0808">Transferase</keyword>
<dbReference type="Pfam" id="PF00535">
    <property type="entry name" value="Glycos_transf_2"/>
    <property type="match status" value="1"/>
</dbReference>
<organism evidence="4 5">
    <name type="scientific">Leptospira selangorensis</name>
    <dbReference type="NCBI Taxonomy" id="2484982"/>
    <lineage>
        <taxon>Bacteria</taxon>
        <taxon>Pseudomonadati</taxon>
        <taxon>Spirochaetota</taxon>
        <taxon>Spirochaetia</taxon>
        <taxon>Leptospirales</taxon>
        <taxon>Leptospiraceae</taxon>
        <taxon>Leptospira</taxon>
    </lineage>
</organism>
<dbReference type="CDD" id="cd04179">
    <property type="entry name" value="DPM_DPG-synthase_like"/>
    <property type="match status" value="1"/>
</dbReference>